<organism evidence="3 4">
    <name type="scientific">Amantichitinum ursilacus</name>
    <dbReference type="NCBI Taxonomy" id="857265"/>
    <lineage>
        <taxon>Bacteria</taxon>
        <taxon>Pseudomonadati</taxon>
        <taxon>Pseudomonadota</taxon>
        <taxon>Betaproteobacteria</taxon>
        <taxon>Neisseriales</taxon>
        <taxon>Chitinibacteraceae</taxon>
        <taxon>Amantichitinum</taxon>
    </lineage>
</organism>
<dbReference type="InterPro" id="IPR041656">
    <property type="entry name" value="TPR_5"/>
</dbReference>
<evidence type="ECO:0000313" key="3">
    <source>
        <dbReference type="EMBL" id="KPC52562.1"/>
    </source>
</evidence>
<dbReference type="InterPro" id="IPR019734">
    <property type="entry name" value="TPR_rpt"/>
</dbReference>
<feature type="repeat" description="TPR" evidence="1">
    <location>
        <begin position="77"/>
        <end position="110"/>
    </location>
</feature>
<proteinExistence type="predicted"/>
<dbReference type="EMBL" id="LAQT01000009">
    <property type="protein sequence ID" value="KPC52562.1"/>
    <property type="molecule type" value="Genomic_DNA"/>
</dbReference>
<dbReference type="Pfam" id="PF12688">
    <property type="entry name" value="TPR_5"/>
    <property type="match status" value="1"/>
</dbReference>
<dbReference type="Proteomes" id="UP000037939">
    <property type="component" value="Unassembled WGS sequence"/>
</dbReference>
<comment type="caution">
    <text evidence="3">The sequence shown here is derived from an EMBL/GenBank/DDBJ whole genome shotgun (WGS) entry which is preliminary data.</text>
</comment>
<evidence type="ECO:0000256" key="1">
    <source>
        <dbReference type="PROSITE-ProRule" id="PRU00339"/>
    </source>
</evidence>
<dbReference type="PROSITE" id="PS50005">
    <property type="entry name" value="TPR"/>
    <property type="match status" value="1"/>
</dbReference>
<sequence length="166" mass="18088">MASLELQQQLAAAVALRESGATAAANQALVELAAQYPDHATVQYQCAWSFDVLGLESQAVPYYQRALAGTLTAPDRHGAFIGLGSTLRTLGRYAESATVFENALAEFPDNAALRAFYAMTLHNLGRNAQAIQLLLHTLADTSADSEVMQYRKALHFYAPQLDRIWS</sequence>
<dbReference type="RefSeq" id="WP_053938053.1">
    <property type="nucleotide sequence ID" value="NZ_LAQT01000009.1"/>
</dbReference>
<dbReference type="SUPFAM" id="SSF48452">
    <property type="entry name" value="TPR-like"/>
    <property type="match status" value="1"/>
</dbReference>
<dbReference type="OrthoDB" id="193829at2"/>
<feature type="domain" description="Tetratrico peptide repeat group 5" evidence="2">
    <location>
        <begin position="42"/>
        <end position="161"/>
    </location>
</feature>
<dbReference type="Gene3D" id="1.25.40.10">
    <property type="entry name" value="Tetratricopeptide repeat domain"/>
    <property type="match status" value="1"/>
</dbReference>
<dbReference type="InterPro" id="IPR011990">
    <property type="entry name" value="TPR-like_helical_dom_sf"/>
</dbReference>
<evidence type="ECO:0000313" key="4">
    <source>
        <dbReference type="Proteomes" id="UP000037939"/>
    </source>
</evidence>
<dbReference type="AlphaFoldDB" id="A0A0N0GN86"/>
<keyword evidence="4" id="KW-1185">Reference proteome</keyword>
<accession>A0A0N0GN86</accession>
<keyword evidence="1" id="KW-0802">TPR repeat</keyword>
<name>A0A0N0GN86_9NEIS</name>
<evidence type="ECO:0000259" key="2">
    <source>
        <dbReference type="Pfam" id="PF12688"/>
    </source>
</evidence>
<dbReference type="STRING" id="857265.WG78_11980"/>
<protein>
    <submittedName>
        <fullName evidence="3">Tetratrico peptide repeat protein</fullName>
    </submittedName>
</protein>
<dbReference type="PATRIC" id="fig|857265.3.peg.2467"/>
<gene>
    <name evidence="3" type="ORF">WG78_11980</name>
</gene>
<reference evidence="3 4" key="1">
    <citation type="submission" date="2015-07" db="EMBL/GenBank/DDBJ databases">
        <title>Draft genome sequence of the Amantichitinum ursilacus IGB-41, a new chitin-degrading bacterium.</title>
        <authorList>
            <person name="Kirstahler P."/>
            <person name="Guenther M."/>
            <person name="Grumaz C."/>
            <person name="Rupp S."/>
            <person name="Zibek S."/>
            <person name="Sohn K."/>
        </authorList>
    </citation>
    <scope>NUCLEOTIDE SEQUENCE [LARGE SCALE GENOMIC DNA]</scope>
    <source>
        <strain evidence="3 4">IGB-41</strain>
    </source>
</reference>